<dbReference type="GO" id="GO:0015074">
    <property type="term" value="P:DNA integration"/>
    <property type="evidence" value="ECO:0007669"/>
    <property type="project" value="UniProtKB-KW"/>
</dbReference>
<dbReference type="PANTHER" id="PTHR30349:SF64">
    <property type="entry name" value="PROPHAGE INTEGRASE INTD-RELATED"/>
    <property type="match status" value="1"/>
</dbReference>
<protein>
    <submittedName>
        <fullName evidence="4">Site-specific integrase</fullName>
    </submittedName>
</protein>
<dbReference type="PANTHER" id="PTHR30349">
    <property type="entry name" value="PHAGE INTEGRASE-RELATED"/>
    <property type="match status" value="1"/>
</dbReference>
<name>A0AAW6THC3_FAUOS</name>
<dbReference type="GO" id="GO:0003677">
    <property type="term" value="F:DNA binding"/>
    <property type="evidence" value="ECO:0007669"/>
    <property type="project" value="InterPro"/>
</dbReference>
<organism evidence="4">
    <name type="scientific">Faucicola osloensis</name>
    <name type="common">Moraxella osloensis</name>
    <dbReference type="NCBI Taxonomy" id="34062"/>
    <lineage>
        <taxon>Bacteria</taxon>
        <taxon>Pseudomonadati</taxon>
        <taxon>Pseudomonadota</taxon>
        <taxon>Gammaproteobacteria</taxon>
        <taxon>Moraxellales</taxon>
        <taxon>Moraxellaceae</taxon>
        <taxon>Faucicola</taxon>
    </lineage>
</organism>
<dbReference type="EMBL" id="SSCJ01000013">
    <property type="protein sequence ID" value="MDI4510826.1"/>
    <property type="molecule type" value="Genomic_DNA"/>
</dbReference>
<dbReference type="AlphaFoldDB" id="A0AAW6THC3"/>
<evidence type="ECO:0000259" key="3">
    <source>
        <dbReference type="PROSITE" id="PS51898"/>
    </source>
</evidence>
<dbReference type="InterPro" id="IPR050090">
    <property type="entry name" value="Tyrosine_recombinase_XerCD"/>
</dbReference>
<dbReference type="InterPro" id="IPR013762">
    <property type="entry name" value="Integrase-like_cat_sf"/>
</dbReference>
<evidence type="ECO:0000256" key="1">
    <source>
        <dbReference type="ARBA" id="ARBA00022908"/>
    </source>
</evidence>
<dbReference type="SUPFAM" id="SSF56349">
    <property type="entry name" value="DNA breaking-rejoining enzymes"/>
    <property type="match status" value="1"/>
</dbReference>
<gene>
    <name evidence="4" type="ORF">E6P75_11540</name>
</gene>
<evidence type="ECO:0000256" key="2">
    <source>
        <dbReference type="ARBA" id="ARBA00023172"/>
    </source>
</evidence>
<comment type="caution">
    <text evidence="4">The sequence shown here is derived from an EMBL/GenBank/DDBJ whole genome shotgun (WGS) entry which is preliminary data.</text>
</comment>
<feature type="domain" description="Tyr recombinase" evidence="3">
    <location>
        <begin position="507"/>
        <end position="743"/>
    </location>
</feature>
<dbReference type="InterPro" id="IPR002104">
    <property type="entry name" value="Integrase_catalytic"/>
</dbReference>
<reference evidence="4" key="1">
    <citation type="submission" date="2019-04" db="EMBL/GenBank/DDBJ databases">
        <title>Moraxella osloensis CCUG 73412, isolated from corneal scrapings as causative agent of keratitis.</title>
        <authorList>
            <person name="Connolly G."/>
            <person name="Jaen-Luchoro D."/>
            <person name="Pinyeiro-Iglesias B."/>
            <person name="Curry A."/>
            <person name="Knowles S."/>
            <person name="Moore E.R.B."/>
        </authorList>
    </citation>
    <scope>NUCLEOTIDE SEQUENCE</scope>
    <source>
        <strain evidence="4">CCUG 73412</strain>
    </source>
</reference>
<keyword evidence="2" id="KW-0233">DNA recombination</keyword>
<dbReference type="Pfam" id="PF00589">
    <property type="entry name" value="Phage_integrase"/>
    <property type="match status" value="1"/>
</dbReference>
<dbReference type="PROSITE" id="PS51898">
    <property type="entry name" value="TYR_RECOMBINASE"/>
    <property type="match status" value="1"/>
</dbReference>
<keyword evidence="1" id="KW-0229">DNA integration</keyword>
<dbReference type="CDD" id="cd00397">
    <property type="entry name" value="DNA_BRE_C"/>
    <property type="match status" value="1"/>
</dbReference>
<sequence>MPNSDLFGYERRQQALKSARKIDNRHAMKVSQEICESEWHNFLDDLKVERTEGYRIQVTDELIDKLYERILKQFNEQLKATQIPAAMAHRLKFFNNINKKRSQKNLQPFPTPVIADIPKRPANTNDLDNFLYLETAEQIVNNALQIWQAKNSFTLLDSVTWLLFSQIVFGGYNEAVIIKAVYQALKDKTTIYHVGKEQLLLPIELTSTEYANRIVRLDKDNPDEVQLYYSRWVFLNDVSRLWLVYFNTHFTTSSKFPSYAECIRRLSELVGEKFNADNFANSRFLTHINIFWQTLPNVKIDQQMVETLVGRQRHTAITFEQMLRYFSPIKIDARTKASLTITSNEPTIAIDQLTTSNSSAKTPDLEGDFKDDIVKVIRNILNGQKSQIVSQLERFYVESPLLANQQRLVKWLIDLTKRGNKPSTLRRYLSEIGNDFLAETRDADFIGWQDFEYKFIYDKIISTKNTLKIGYTRTVLASLHDVLVREFNAPYLRLNGEKDPLVVNSCLIPVALYQHMLTQLENHPSINDKLRDVLKLILILLYRTGMRFMEALSIRLSDIEYDNQGFIDYNIVLRPHAQRDLKSDDATRRFMLNVLLQPTELAAFTKYFHQKLRQNAQYLFTLPHHAQPIDRNSVELPFRGILTDPILQNRYHDISMHSFRHNAISNMALILRCDYSVIEYFTDYSREQVQAIRHAALGLKRKVSPSFWQVLEDFAGHADLNTTFSSYVHTADIIAHHQLSKAKIQLPLATVIKLSGKARRSFNQYHKDAVDFDNEVVNLWHIRSFMNNALSTQKLQSSAKQAIKLDAVDTPLPTTLQDPPSSSIFGQYKRLVIEKMLRDIESGMDLSSACQLNIDFNDAMLIYQNALKLITNEDGSSNYKFVSQKRQQISSHPIITPTPLHYHQEIALANLCFDNIEKLCQFKAGKRELAEFVQIFYEKTIPSKPEIRFPFKETKQFYGYLETALKILPSEYWRINICKYTPTTVVNEITGEKSFTMPIDKKETGHAIKKFNEKFADFKGEIIQKPIYSGFSLSMIRPNDKGKPTKKQPNSVMIKHIVHWLLIMGWEKN</sequence>
<dbReference type="Gene3D" id="1.10.443.10">
    <property type="entry name" value="Intergrase catalytic core"/>
    <property type="match status" value="1"/>
</dbReference>
<dbReference type="InterPro" id="IPR011010">
    <property type="entry name" value="DNA_brk_join_enz"/>
</dbReference>
<dbReference type="GO" id="GO:0006310">
    <property type="term" value="P:DNA recombination"/>
    <property type="evidence" value="ECO:0007669"/>
    <property type="project" value="UniProtKB-KW"/>
</dbReference>
<proteinExistence type="predicted"/>
<accession>A0AAW6THC3</accession>
<evidence type="ECO:0000313" key="4">
    <source>
        <dbReference type="EMBL" id="MDI4510826.1"/>
    </source>
</evidence>